<feature type="region of interest" description="Disordered" evidence="1">
    <location>
        <begin position="42"/>
        <end position="80"/>
    </location>
</feature>
<gene>
    <name evidence="2" type="ORF">EK386_10935</name>
</gene>
<name>A0A432LB87_9BACI</name>
<dbReference type="AlphaFoldDB" id="A0A432LB87"/>
<dbReference type="Proteomes" id="UP000287910">
    <property type="component" value="Unassembled WGS sequence"/>
</dbReference>
<evidence type="ECO:0000256" key="1">
    <source>
        <dbReference type="SAM" id="MobiDB-lite"/>
    </source>
</evidence>
<sequence>MYSFVVWPFTLSYPLNWFQGLLYPALTGSNVSVPKALATGTRLPPQDFSEAKKISGRSTARKSPIGSTNNPWGMKKTPTD</sequence>
<evidence type="ECO:0000313" key="2">
    <source>
        <dbReference type="EMBL" id="RUL51852.1"/>
    </source>
</evidence>
<evidence type="ECO:0000313" key="3">
    <source>
        <dbReference type="Proteomes" id="UP000287910"/>
    </source>
</evidence>
<dbReference type="EMBL" id="RYYR01000013">
    <property type="protein sequence ID" value="RUL51852.1"/>
    <property type="molecule type" value="Genomic_DNA"/>
</dbReference>
<keyword evidence="3" id="KW-1185">Reference proteome</keyword>
<proteinExistence type="predicted"/>
<reference evidence="2 3" key="1">
    <citation type="submission" date="2018-12" db="EMBL/GenBank/DDBJ databases">
        <title>Lysinibacillus antri sp. nov., isolated from a cave soil.</title>
        <authorList>
            <person name="Narsing Rao M.P."/>
            <person name="Zhang H."/>
            <person name="Dong Z.-Y."/>
            <person name="Niu X.-K."/>
            <person name="Zhang K."/>
            <person name="Fang B.-Z."/>
            <person name="Kang Y.-Q."/>
            <person name="Xiao M."/>
            <person name="Li W.-J."/>
        </authorList>
    </citation>
    <scope>NUCLEOTIDE SEQUENCE [LARGE SCALE GENOMIC DNA]</scope>
    <source>
        <strain evidence="2 3">SYSU K30002</strain>
    </source>
</reference>
<protein>
    <submittedName>
        <fullName evidence="2">Uncharacterized protein</fullName>
    </submittedName>
</protein>
<comment type="caution">
    <text evidence="2">The sequence shown here is derived from an EMBL/GenBank/DDBJ whole genome shotgun (WGS) entry which is preliminary data.</text>
</comment>
<accession>A0A432LB87</accession>
<organism evidence="2 3">
    <name type="scientific">Lysinibacillus antri</name>
    <dbReference type="NCBI Taxonomy" id="2498145"/>
    <lineage>
        <taxon>Bacteria</taxon>
        <taxon>Bacillati</taxon>
        <taxon>Bacillota</taxon>
        <taxon>Bacilli</taxon>
        <taxon>Bacillales</taxon>
        <taxon>Bacillaceae</taxon>
        <taxon>Lysinibacillus</taxon>
    </lineage>
</organism>